<dbReference type="EMBL" id="JELW01000027">
    <property type="protein sequence ID" value="EXU98410.1"/>
    <property type="molecule type" value="Genomic_DNA"/>
</dbReference>
<dbReference type="eggNOG" id="ENOG502T4S8">
    <property type="taxonomic scope" value="Eukaryota"/>
</dbReference>
<gene>
    <name evidence="1" type="ORF">X797_008588</name>
</gene>
<reference evidence="1 2" key="1">
    <citation type="submission" date="2014-02" db="EMBL/GenBank/DDBJ databases">
        <title>The genome sequence of the entomopathogenic fungus Metarhizium robertsii ARSEF 2575.</title>
        <authorList>
            <person name="Giuliano Garisto Donzelli B."/>
            <person name="Roe B.A."/>
            <person name="Macmil S.L."/>
            <person name="Krasnoff S.B."/>
            <person name="Gibson D.M."/>
        </authorList>
    </citation>
    <scope>NUCLEOTIDE SEQUENCE [LARGE SCALE GENOMIC DNA]</scope>
    <source>
        <strain evidence="1 2">ARSEF 2575</strain>
    </source>
</reference>
<comment type="caution">
    <text evidence="1">The sequence shown here is derived from an EMBL/GenBank/DDBJ whole genome shotgun (WGS) entry which is preliminary data.</text>
</comment>
<dbReference type="HOGENOM" id="CLU_1054034_0_0_1"/>
<proteinExistence type="predicted"/>
<sequence length="264" mass="29741">MSATKSESDSTKMEEARPAMDAADLAIKSTTDSLTKLSSAELYLAGLYQSKLRLAKPQASFETTRFIVPSNIARKDPLITGTFLRLPPEISLRIIEEMDEDVDRLCLGLSCRRLLHLVQERKIRVPCMKASREARFLQQDNKLAFSMMKRVHPLNTIGEPRPGTALCQSCFKWKSMNHFATTTLGQRTTTVLSHVVSLRDRQYNPVGVLFECAQCVARDSTPREERDRRQRIHGIGLVSEPTEFCSSAVWTGRVNMHNGSEVDP</sequence>
<dbReference type="Proteomes" id="UP000030151">
    <property type="component" value="Unassembled WGS sequence"/>
</dbReference>
<evidence type="ECO:0008006" key="3">
    <source>
        <dbReference type="Google" id="ProtNLM"/>
    </source>
</evidence>
<dbReference type="OrthoDB" id="4939556at2759"/>
<evidence type="ECO:0000313" key="2">
    <source>
        <dbReference type="Proteomes" id="UP000030151"/>
    </source>
</evidence>
<dbReference type="AlphaFoldDB" id="A0A0A1URW7"/>
<name>A0A0A1URW7_9HYPO</name>
<protein>
    <recommendedName>
        <fullName evidence="3">F-box domain-containing protein</fullName>
    </recommendedName>
</protein>
<accession>A0A0A1URW7</accession>
<organism evidence="1 2">
    <name type="scientific">Metarhizium robertsii</name>
    <dbReference type="NCBI Taxonomy" id="568076"/>
    <lineage>
        <taxon>Eukaryota</taxon>
        <taxon>Fungi</taxon>
        <taxon>Dikarya</taxon>
        <taxon>Ascomycota</taxon>
        <taxon>Pezizomycotina</taxon>
        <taxon>Sordariomycetes</taxon>
        <taxon>Hypocreomycetidae</taxon>
        <taxon>Hypocreales</taxon>
        <taxon>Clavicipitaceae</taxon>
        <taxon>Metarhizium</taxon>
    </lineage>
</organism>
<evidence type="ECO:0000313" key="1">
    <source>
        <dbReference type="EMBL" id="EXU98410.1"/>
    </source>
</evidence>